<evidence type="ECO:0000259" key="2">
    <source>
        <dbReference type="Pfam" id="PF02120"/>
    </source>
</evidence>
<evidence type="ECO:0000313" key="4">
    <source>
        <dbReference type="Proteomes" id="UP000053791"/>
    </source>
</evidence>
<dbReference type="AlphaFoldDB" id="A0A0X3TTU8"/>
<protein>
    <recommendedName>
        <fullName evidence="2">Flagellar hook-length control protein-like C-terminal domain-containing protein</fullName>
    </recommendedName>
</protein>
<feature type="compositionally biased region" description="Polar residues" evidence="1">
    <location>
        <begin position="167"/>
        <end position="181"/>
    </location>
</feature>
<dbReference type="InterPro" id="IPR038610">
    <property type="entry name" value="FliK-like_C_sf"/>
</dbReference>
<comment type="caution">
    <text evidence="3">The sequence shown here is derived from an EMBL/GenBank/DDBJ whole genome shotgun (WGS) entry which is preliminary data.</text>
</comment>
<dbReference type="Gene3D" id="3.30.750.140">
    <property type="match status" value="1"/>
</dbReference>
<dbReference type="STRING" id="1685379.AVO45_08000"/>
<feature type="domain" description="Flagellar hook-length control protein-like C-terminal" evidence="2">
    <location>
        <begin position="71"/>
        <end position="145"/>
    </location>
</feature>
<accession>A0A0X3TTU8</accession>
<dbReference type="Pfam" id="PF02120">
    <property type="entry name" value="Flg_hook"/>
    <property type="match status" value="1"/>
</dbReference>
<sequence length="187" mass="19748">MEPRALRLHTEPGAALDPPGIGAEFSAAQDAEAPVGLPVTHTPDRVHPQTPAATYSETIRSVARQMSAAIAVRPENGGADIALNPVELGRVSMALRAGEDAVLLSIATERPETLELMKRHIADLTAEFQELGYSDISFEFQSMADGAGGHSGYADHLPAGDMMDSAEPTSDIRTSKSSPSTGIDMRL</sequence>
<dbReference type="EMBL" id="LQBQ01000023">
    <property type="protein sequence ID" value="KUJ77906.1"/>
    <property type="molecule type" value="Genomic_DNA"/>
</dbReference>
<proteinExistence type="predicted"/>
<feature type="region of interest" description="Disordered" evidence="1">
    <location>
        <begin position="151"/>
        <end position="187"/>
    </location>
</feature>
<dbReference type="InterPro" id="IPR021136">
    <property type="entry name" value="Flagellar_hook_control-like_C"/>
</dbReference>
<dbReference type="Proteomes" id="UP000053791">
    <property type="component" value="Unassembled WGS sequence"/>
</dbReference>
<name>A0A0X3TTU8_9RHOB</name>
<organism evidence="3 4">
    <name type="scientific">Ruegeria marisrubri</name>
    <dbReference type="NCBI Taxonomy" id="1685379"/>
    <lineage>
        <taxon>Bacteria</taxon>
        <taxon>Pseudomonadati</taxon>
        <taxon>Pseudomonadota</taxon>
        <taxon>Alphaproteobacteria</taxon>
        <taxon>Rhodobacterales</taxon>
        <taxon>Roseobacteraceae</taxon>
        <taxon>Ruegeria</taxon>
    </lineage>
</organism>
<reference evidence="3 4" key="1">
    <citation type="submission" date="2015-12" db="EMBL/GenBank/DDBJ databases">
        <authorList>
            <person name="Shamseldin A."/>
            <person name="Moawad H."/>
            <person name="Abd El-Rahim W.M."/>
            <person name="Sadowsky M.J."/>
        </authorList>
    </citation>
    <scope>NUCLEOTIDE SEQUENCE [LARGE SCALE GENOMIC DNA]</scope>
    <source>
        <strain evidence="3 4">ZGT118</strain>
    </source>
</reference>
<keyword evidence="4" id="KW-1185">Reference proteome</keyword>
<evidence type="ECO:0000313" key="3">
    <source>
        <dbReference type="EMBL" id="KUJ77906.1"/>
    </source>
</evidence>
<gene>
    <name evidence="3" type="ORF">AVO45_08000</name>
</gene>
<evidence type="ECO:0000256" key="1">
    <source>
        <dbReference type="SAM" id="MobiDB-lite"/>
    </source>
</evidence>